<feature type="transmembrane region" description="Helical" evidence="10">
    <location>
        <begin position="49"/>
        <end position="68"/>
    </location>
</feature>
<evidence type="ECO:0000256" key="5">
    <source>
        <dbReference type="ARBA" id="ARBA00023040"/>
    </source>
</evidence>
<gene>
    <name evidence="12" type="ORF">niasHT_005200</name>
</gene>
<evidence type="ECO:0000256" key="6">
    <source>
        <dbReference type="ARBA" id="ARBA00023136"/>
    </source>
</evidence>
<evidence type="ECO:0000256" key="1">
    <source>
        <dbReference type="ARBA" id="ARBA00004651"/>
    </source>
</evidence>
<sequence length="485" mass="54830">MFLLFSPSPSPPSANAVPSDEMSLDNAFELDERGEIARPEMLLTDWVELVLLAVLLLLGLPLNVVALAKQFGGRSSLFNPRKTSRVSRQEVTRTNFLWLKLHLTVVDLLVIACYCPSHIAWLIGYTWSAGTFLCKAMQYSWDFCFHLMSFGVVSIALDRLRTVYGLMRMERTGRISRPSQQMLFVRRLIIWCYLGAALVSLPQWFVWTTIDLKDWSQCTTIWHKLRVLEFLDRKESTESFIGERLYTAVHLATVFWLPFVVILAAYVYIVLFLFFYSLRPLSSRRFSSPSSASFCSHPSTLSPRLCPSADNPSSSEQRNKNRGKSNRKLLDKSRRMRLLLAPLKDTTAECRSWPTSALSLSPAGTSASFCPIEATSVGGSAATDASFPQNVSAQCNFCPNSHSSPHSNSVPAWRLEMRSRIFRTTVHVIAAYLICWLPYNILALATFFSKQLQITISVHLELLRICVLLNALLNPFIYGFKQGHS</sequence>
<name>A0ABD2LSU7_9BILA</name>
<dbReference type="CDD" id="cd00637">
    <property type="entry name" value="7tm_classA_rhodopsin-like"/>
    <property type="match status" value="1"/>
</dbReference>
<keyword evidence="7" id="KW-0675">Receptor</keyword>
<dbReference type="InterPro" id="IPR000276">
    <property type="entry name" value="GPCR_Rhodpsn"/>
</dbReference>
<dbReference type="GO" id="GO:0005886">
    <property type="term" value="C:plasma membrane"/>
    <property type="evidence" value="ECO:0007669"/>
    <property type="project" value="UniProtKB-SubCell"/>
</dbReference>
<feature type="region of interest" description="Disordered" evidence="9">
    <location>
        <begin position="296"/>
        <end position="327"/>
    </location>
</feature>
<keyword evidence="6 10" id="KW-0472">Membrane</keyword>
<evidence type="ECO:0000256" key="9">
    <source>
        <dbReference type="SAM" id="MobiDB-lite"/>
    </source>
</evidence>
<dbReference type="PANTHER" id="PTHR24230">
    <property type="entry name" value="G-PROTEIN COUPLED RECEPTOR"/>
    <property type="match status" value="1"/>
</dbReference>
<accession>A0ABD2LSU7</accession>
<dbReference type="SUPFAM" id="SSF81321">
    <property type="entry name" value="Family A G protein-coupled receptor-like"/>
    <property type="match status" value="1"/>
</dbReference>
<keyword evidence="5" id="KW-0297">G-protein coupled receptor</keyword>
<keyword evidence="13" id="KW-1185">Reference proteome</keyword>
<protein>
    <recommendedName>
        <fullName evidence="11">G-protein coupled receptors family 1 profile domain-containing protein</fullName>
    </recommendedName>
</protein>
<reference evidence="12 13" key="1">
    <citation type="submission" date="2024-10" db="EMBL/GenBank/DDBJ databases">
        <authorList>
            <person name="Kim D."/>
        </authorList>
    </citation>
    <scope>NUCLEOTIDE SEQUENCE [LARGE SCALE GENOMIC DNA]</scope>
    <source>
        <strain evidence="12">BH-2024</strain>
    </source>
</reference>
<evidence type="ECO:0000259" key="11">
    <source>
        <dbReference type="PROSITE" id="PS50262"/>
    </source>
</evidence>
<dbReference type="Pfam" id="PF00001">
    <property type="entry name" value="7tm_1"/>
    <property type="match status" value="1"/>
</dbReference>
<evidence type="ECO:0000256" key="8">
    <source>
        <dbReference type="ARBA" id="ARBA00023224"/>
    </source>
</evidence>
<dbReference type="PROSITE" id="PS50262">
    <property type="entry name" value="G_PROTEIN_RECEP_F1_2"/>
    <property type="match status" value="1"/>
</dbReference>
<feature type="region of interest" description="Disordered" evidence="9">
    <location>
        <begin position="1"/>
        <end position="20"/>
    </location>
</feature>
<proteinExistence type="predicted"/>
<evidence type="ECO:0000256" key="10">
    <source>
        <dbReference type="SAM" id="Phobius"/>
    </source>
</evidence>
<keyword evidence="8" id="KW-0807">Transducer</keyword>
<keyword evidence="4 10" id="KW-1133">Transmembrane helix</keyword>
<dbReference type="GO" id="GO:0004930">
    <property type="term" value="F:G protein-coupled receptor activity"/>
    <property type="evidence" value="ECO:0007669"/>
    <property type="project" value="UniProtKB-KW"/>
</dbReference>
<comment type="subcellular location">
    <subcellularLocation>
        <location evidence="1">Cell membrane</location>
        <topology evidence="1">Multi-pass membrane protein</topology>
    </subcellularLocation>
</comment>
<feature type="domain" description="G-protein coupled receptors family 1 profile" evidence="11">
    <location>
        <begin position="72"/>
        <end position="478"/>
    </location>
</feature>
<feature type="transmembrane region" description="Helical" evidence="10">
    <location>
        <begin position="255"/>
        <end position="278"/>
    </location>
</feature>
<dbReference type="Gene3D" id="1.20.1070.10">
    <property type="entry name" value="Rhodopsin 7-helix transmembrane proteins"/>
    <property type="match status" value="2"/>
</dbReference>
<feature type="transmembrane region" description="Helical" evidence="10">
    <location>
        <begin position="147"/>
        <end position="167"/>
    </location>
</feature>
<dbReference type="PRINTS" id="PR00237">
    <property type="entry name" value="GPCRRHODOPSN"/>
</dbReference>
<feature type="transmembrane region" description="Helical" evidence="10">
    <location>
        <begin position="188"/>
        <end position="207"/>
    </location>
</feature>
<feature type="transmembrane region" description="Helical" evidence="10">
    <location>
        <begin position="421"/>
        <end position="442"/>
    </location>
</feature>
<evidence type="ECO:0000256" key="3">
    <source>
        <dbReference type="ARBA" id="ARBA00022692"/>
    </source>
</evidence>
<evidence type="ECO:0000313" key="12">
    <source>
        <dbReference type="EMBL" id="KAL3117957.1"/>
    </source>
</evidence>
<dbReference type="Proteomes" id="UP001620626">
    <property type="component" value="Unassembled WGS sequence"/>
</dbReference>
<dbReference type="InterPro" id="IPR017452">
    <property type="entry name" value="GPCR_Rhodpsn_7TM"/>
</dbReference>
<dbReference type="AlphaFoldDB" id="A0ABD2LSU7"/>
<evidence type="ECO:0000256" key="2">
    <source>
        <dbReference type="ARBA" id="ARBA00022475"/>
    </source>
</evidence>
<feature type="transmembrane region" description="Helical" evidence="10">
    <location>
        <begin position="462"/>
        <end position="480"/>
    </location>
</feature>
<evidence type="ECO:0000256" key="7">
    <source>
        <dbReference type="ARBA" id="ARBA00023170"/>
    </source>
</evidence>
<organism evidence="12 13">
    <name type="scientific">Heterodera trifolii</name>
    <dbReference type="NCBI Taxonomy" id="157864"/>
    <lineage>
        <taxon>Eukaryota</taxon>
        <taxon>Metazoa</taxon>
        <taxon>Ecdysozoa</taxon>
        <taxon>Nematoda</taxon>
        <taxon>Chromadorea</taxon>
        <taxon>Rhabditida</taxon>
        <taxon>Tylenchina</taxon>
        <taxon>Tylenchomorpha</taxon>
        <taxon>Tylenchoidea</taxon>
        <taxon>Heteroderidae</taxon>
        <taxon>Heteroderinae</taxon>
        <taxon>Heterodera</taxon>
    </lineage>
</organism>
<keyword evidence="2" id="KW-1003">Cell membrane</keyword>
<evidence type="ECO:0000313" key="13">
    <source>
        <dbReference type="Proteomes" id="UP001620626"/>
    </source>
</evidence>
<dbReference type="EMBL" id="JBICBT010000300">
    <property type="protein sequence ID" value="KAL3117957.1"/>
    <property type="molecule type" value="Genomic_DNA"/>
</dbReference>
<dbReference type="PANTHER" id="PTHR24230:SF120">
    <property type="entry name" value="G-PROTEIN COUPLED RECEPTOR DAF-38"/>
    <property type="match status" value="1"/>
</dbReference>
<keyword evidence="3 10" id="KW-0812">Transmembrane</keyword>
<comment type="caution">
    <text evidence="12">The sequence shown here is derived from an EMBL/GenBank/DDBJ whole genome shotgun (WGS) entry which is preliminary data.</text>
</comment>
<evidence type="ECO:0000256" key="4">
    <source>
        <dbReference type="ARBA" id="ARBA00022989"/>
    </source>
</evidence>
<feature type="transmembrane region" description="Helical" evidence="10">
    <location>
        <begin position="103"/>
        <end position="127"/>
    </location>
</feature>